<keyword evidence="4 5" id="KW-0479">Metal-binding</keyword>
<dbReference type="PANTHER" id="PTHR13799:SF14">
    <property type="entry name" value="GTP CYCLOHYDROLASE 1 TYPE 2 HOMOLOG"/>
    <property type="match status" value="1"/>
</dbReference>
<evidence type="ECO:0000313" key="6">
    <source>
        <dbReference type="EMBL" id="EJD65540.1"/>
    </source>
</evidence>
<dbReference type="FunFam" id="3.40.1390.30:FF:000001">
    <property type="entry name" value="GTP cyclohydrolase 1 type 2"/>
    <property type="match status" value="1"/>
</dbReference>
<feature type="binding site" evidence="5">
    <location>
        <position position="78"/>
    </location>
    <ligand>
        <name>a divalent metal cation</name>
        <dbReference type="ChEBI" id="CHEBI:60240"/>
        <label>1</label>
    </ligand>
</feature>
<evidence type="ECO:0000256" key="1">
    <source>
        <dbReference type="ARBA" id="ARBA00006964"/>
    </source>
</evidence>
<gene>
    <name evidence="6" type="ORF">HMPREF9156_00304</name>
</gene>
<dbReference type="AlphaFoldDB" id="J0D6C2"/>
<dbReference type="GO" id="GO:0005737">
    <property type="term" value="C:cytoplasm"/>
    <property type="evidence" value="ECO:0007669"/>
    <property type="project" value="TreeGrafter"/>
</dbReference>
<dbReference type="RefSeq" id="WP_007147372.1">
    <property type="nucleotide sequence ID" value="NZ_AKCI01000001.1"/>
</dbReference>
<evidence type="ECO:0000256" key="3">
    <source>
        <dbReference type="ARBA" id="ARBA00022112"/>
    </source>
</evidence>
<evidence type="ECO:0000313" key="7">
    <source>
        <dbReference type="Proteomes" id="UP000006415"/>
    </source>
</evidence>
<dbReference type="eggNOG" id="COG0327">
    <property type="taxonomic scope" value="Bacteria"/>
</dbReference>
<dbReference type="HOGENOM" id="CLU_037423_1_2_11"/>
<comment type="subunit">
    <text evidence="2">Homohexamer.</text>
</comment>
<reference evidence="6 7" key="1">
    <citation type="submission" date="2012-01" db="EMBL/GenBank/DDBJ databases">
        <title>The Genome Sequence of Scardovia wiggsiae F0424.</title>
        <authorList>
            <consortium name="The Broad Institute Genome Sequencing Platform"/>
            <person name="Earl A."/>
            <person name="Ward D."/>
            <person name="Feldgarden M."/>
            <person name="Gevers D."/>
            <person name="Izard J."/>
            <person name="Ganesan A."/>
            <person name="Baranova O.V."/>
            <person name="Blanton J.M."/>
            <person name="Tanner A.C."/>
            <person name="Mathney J."/>
            <person name="Dewhirst F.E."/>
            <person name="Young S.K."/>
            <person name="Zeng Q."/>
            <person name="Gargeya S."/>
            <person name="Fitzgerald M."/>
            <person name="Haas B."/>
            <person name="Abouelleil A."/>
            <person name="Alvarado L."/>
            <person name="Arachchi H.M."/>
            <person name="Berlin A."/>
            <person name="Chapman S.B."/>
            <person name="Gearin G."/>
            <person name="Goldberg J."/>
            <person name="Griggs A."/>
            <person name="Gujja S."/>
            <person name="Hansen M."/>
            <person name="Heiman D."/>
            <person name="Howarth C."/>
            <person name="Larimer J."/>
            <person name="Lui A."/>
            <person name="MacDonald P.J.P."/>
            <person name="McCowen C."/>
            <person name="Montmayeur A."/>
            <person name="Murphy C."/>
            <person name="Neiman D."/>
            <person name="Pearson M."/>
            <person name="Priest M."/>
            <person name="Roberts A."/>
            <person name="Saif S."/>
            <person name="Shea T."/>
            <person name="Sisk P."/>
            <person name="Stolte C."/>
            <person name="Sykes S."/>
            <person name="Wortman J."/>
            <person name="Nusbaum C."/>
            <person name="Birren B."/>
        </authorList>
    </citation>
    <scope>NUCLEOTIDE SEQUENCE [LARGE SCALE GENOMIC DNA]</scope>
    <source>
        <strain evidence="6 7">F0424</strain>
    </source>
</reference>
<organism evidence="6 7">
    <name type="scientific">Scardovia wiggsiae F0424</name>
    <dbReference type="NCBI Taxonomy" id="857290"/>
    <lineage>
        <taxon>Bacteria</taxon>
        <taxon>Bacillati</taxon>
        <taxon>Actinomycetota</taxon>
        <taxon>Actinomycetes</taxon>
        <taxon>Bifidobacteriales</taxon>
        <taxon>Bifidobacteriaceae</taxon>
        <taxon>Scardovia</taxon>
    </lineage>
</organism>
<dbReference type="InterPro" id="IPR002678">
    <property type="entry name" value="DUF34/NIF3"/>
</dbReference>
<feature type="binding site" evidence="5">
    <location>
        <position position="77"/>
    </location>
    <ligand>
        <name>a divalent metal cation</name>
        <dbReference type="ChEBI" id="CHEBI:60240"/>
        <label>1</label>
    </ligand>
</feature>
<dbReference type="InterPro" id="IPR036069">
    <property type="entry name" value="DUF34/NIF3_sf"/>
</dbReference>
<dbReference type="PANTHER" id="PTHR13799">
    <property type="entry name" value="NGG1 INTERACTING FACTOR 3"/>
    <property type="match status" value="1"/>
</dbReference>
<dbReference type="Pfam" id="PF01784">
    <property type="entry name" value="DUF34_NIF3"/>
    <property type="match status" value="1"/>
</dbReference>
<evidence type="ECO:0000256" key="5">
    <source>
        <dbReference type="PIRSR" id="PIRSR602678-1"/>
    </source>
</evidence>
<name>J0D6C2_9BIFI</name>
<keyword evidence="7" id="KW-1185">Reference proteome</keyword>
<dbReference type="Proteomes" id="UP000006415">
    <property type="component" value="Unassembled WGS sequence"/>
</dbReference>
<comment type="caution">
    <text evidence="6">The sequence shown here is derived from an EMBL/GenBank/DDBJ whole genome shotgun (WGS) entry which is preliminary data.</text>
</comment>
<comment type="similarity">
    <text evidence="1">Belongs to the GTP cyclohydrolase I type 2/NIF3 family.</text>
</comment>
<dbReference type="OrthoDB" id="9795763at2"/>
<feature type="binding site" evidence="5">
    <location>
        <position position="116"/>
    </location>
    <ligand>
        <name>a divalent metal cation</name>
        <dbReference type="ChEBI" id="CHEBI:60240"/>
        <label>1</label>
    </ligand>
</feature>
<dbReference type="SUPFAM" id="SSF102705">
    <property type="entry name" value="NIF3 (NGG1p interacting factor 3)-like"/>
    <property type="match status" value="1"/>
</dbReference>
<sequence length="307" mass="33588">MTDTSASESGGAVLSLKDTVSVLEDLYPLRYAEDWDEPGLIVGSLDWPVRTVYCAVDPTYEVVQDAIRHHADLLITHHPLFFRATHTVGGQGFRGEIVSELIGHRCGLWVGHTNADSAYRGQAQAFIEQLHLKDLGPLLPVEDASARGPVGLGRIGELEVPQDLESFARAVVRILPETRLGITVAGDPDMPVSRAAVLPGSGDSMIADAAASGADVYITSDLRHHPVTDALEQARHEARLRESFAARGDLHPRPAFINTPHSAIEKLWMSTYGIYDIPEAIADKFGEQYRPEMILSDINTDPWSLRI</sequence>
<protein>
    <recommendedName>
        <fullName evidence="3">GTP cyclohydrolase 1 type 2 homolog</fullName>
    </recommendedName>
</protein>
<evidence type="ECO:0000256" key="4">
    <source>
        <dbReference type="ARBA" id="ARBA00022723"/>
    </source>
</evidence>
<accession>J0D6C2</accession>
<dbReference type="STRING" id="857290.HMPREF9156_00304"/>
<proteinExistence type="inferred from homology"/>
<dbReference type="Gene3D" id="3.40.1390.30">
    <property type="entry name" value="NIF3 (NGG1p interacting factor 3)-like"/>
    <property type="match status" value="2"/>
</dbReference>
<dbReference type="GO" id="GO:0046872">
    <property type="term" value="F:metal ion binding"/>
    <property type="evidence" value="ECO:0007669"/>
    <property type="project" value="UniProtKB-KW"/>
</dbReference>
<evidence type="ECO:0000256" key="2">
    <source>
        <dbReference type="ARBA" id="ARBA00011643"/>
    </source>
</evidence>
<dbReference type="EMBL" id="AGZS01000001">
    <property type="protein sequence ID" value="EJD65540.1"/>
    <property type="molecule type" value="Genomic_DNA"/>
</dbReference>